<comment type="caution">
    <text evidence="1">The sequence shown here is derived from an EMBL/GenBank/DDBJ whole genome shotgun (WGS) entry which is preliminary data.</text>
</comment>
<dbReference type="RefSeq" id="WP_345927563.1">
    <property type="nucleotide sequence ID" value="NZ_JBDIVF010000004.1"/>
</dbReference>
<organism evidence="1 2">
    <name type="scientific">Uliginosibacterium paludis</name>
    <dbReference type="NCBI Taxonomy" id="1615952"/>
    <lineage>
        <taxon>Bacteria</taxon>
        <taxon>Pseudomonadati</taxon>
        <taxon>Pseudomonadota</taxon>
        <taxon>Betaproteobacteria</taxon>
        <taxon>Rhodocyclales</taxon>
        <taxon>Zoogloeaceae</taxon>
        <taxon>Uliginosibacterium</taxon>
    </lineage>
</organism>
<gene>
    <name evidence="1" type="ORF">ABVT11_12590</name>
</gene>
<keyword evidence="2" id="KW-1185">Reference proteome</keyword>
<evidence type="ECO:0000313" key="2">
    <source>
        <dbReference type="Proteomes" id="UP001548590"/>
    </source>
</evidence>
<accession>A0ABV2CRX4</accession>
<evidence type="ECO:0000313" key="1">
    <source>
        <dbReference type="EMBL" id="MET1490666.1"/>
    </source>
</evidence>
<name>A0ABV2CRX4_9RHOO</name>
<dbReference type="Proteomes" id="UP001548590">
    <property type="component" value="Unassembled WGS sequence"/>
</dbReference>
<reference evidence="1 2" key="1">
    <citation type="submission" date="2024-07" db="EMBL/GenBank/DDBJ databases">
        <title>Uliginosibacterium paludis KCTC:42655.</title>
        <authorList>
            <person name="Kim M.K."/>
        </authorList>
    </citation>
    <scope>NUCLEOTIDE SEQUENCE [LARGE SCALE GENOMIC DNA]</scope>
    <source>
        <strain evidence="1 2">KCTC 42655</strain>
    </source>
</reference>
<dbReference type="EMBL" id="JBEWLZ010000006">
    <property type="protein sequence ID" value="MET1490666.1"/>
    <property type="molecule type" value="Genomic_DNA"/>
</dbReference>
<dbReference type="PANTHER" id="PTHR39166:SF1">
    <property type="entry name" value="BLL1166 PROTEIN"/>
    <property type="match status" value="1"/>
</dbReference>
<dbReference type="Pfam" id="PF06042">
    <property type="entry name" value="NTP_transf_6"/>
    <property type="match status" value="1"/>
</dbReference>
<protein>
    <submittedName>
        <fullName evidence="1">Nucleotidyltransferase family protein</fullName>
    </submittedName>
</protein>
<dbReference type="InterPro" id="IPR009267">
    <property type="entry name" value="NTP_transf_6"/>
</dbReference>
<proteinExistence type="predicted"/>
<dbReference type="PANTHER" id="PTHR39166">
    <property type="entry name" value="BLL1166 PROTEIN"/>
    <property type="match status" value="1"/>
</dbReference>
<sequence length="201" mass="22558">MSHPIPAPSNLQHAFLHDVQQNRHNRAILERWDALGLPEGWLVAGCLFQTVWNLQAGQPPEAHIKDYDLFYFEPADLSEAAERAVQARVDTVLADLGITLEVANQARVHLWYEDYFGEPYAPLQSSCEGIRRFLIPATCVGVRPGEVYAPNGLQLLYDGVLTPNPLLPYSQLFERKAASYCSRWPALTIDRSGYEPLPVDA</sequence>